<sequence>MRPATDHLYHPDGYHHDLTEAVRRIAPAFRRVVIDRDRGDTWVRGGYDELGRLNAPRVIRESHLSMLGRTAHIIVADEAGCAEFYLVGGEDIEVEYASDAHRAECRGVVRVLAEVLGYERMDKVEPPAFGRPQG</sequence>
<organism evidence="1 2">
    <name type="scientific">Frigoriglobus tundricola</name>
    <dbReference type="NCBI Taxonomy" id="2774151"/>
    <lineage>
        <taxon>Bacteria</taxon>
        <taxon>Pseudomonadati</taxon>
        <taxon>Planctomycetota</taxon>
        <taxon>Planctomycetia</taxon>
        <taxon>Gemmatales</taxon>
        <taxon>Gemmataceae</taxon>
        <taxon>Frigoriglobus</taxon>
    </lineage>
</organism>
<keyword evidence="2" id="KW-1185">Reference proteome</keyword>
<reference evidence="2" key="1">
    <citation type="submission" date="2020-05" db="EMBL/GenBank/DDBJ databases">
        <title>Frigoriglobus tundricola gen. nov., sp. nov., a psychrotolerant cellulolytic planctomycete of the family Gemmataceae with two divergent copies of 16S rRNA gene.</title>
        <authorList>
            <person name="Kulichevskaya I.S."/>
            <person name="Ivanova A.A."/>
            <person name="Naumoff D.G."/>
            <person name="Beletsky A.V."/>
            <person name="Rijpstra W.I.C."/>
            <person name="Sinninghe Damste J.S."/>
            <person name="Mardanov A.V."/>
            <person name="Ravin N.V."/>
            <person name="Dedysh S.N."/>
        </authorList>
    </citation>
    <scope>NUCLEOTIDE SEQUENCE [LARGE SCALE GENOMIC DNA]</scope>
    <source>
        <strain evidence="2">PL17</strain>
    </source>
</reference>
<evidence type="ECO:0000313" key="1">
    <source>
        <dbReference type="EMBL" id="QJW93761.1"/>
    </source>
</evidence>
<dbReference type="AlphaFoldDB" id="A0A6M5YKD1"/>
<gene>
    <name evidence="1" type="ORF">FTUN_1272</name>
</gene>
<dbReference type="Proteomes" id="UP000503447">
    <property type="component" value="Chromosome"/>
</dbReference>
<dbReference type="KEGG" id="ftj:FTUN_1272"/>
<dbReference type="EMBL" id="CP053452">
    <property type="protein sequence ID" value="QJW93761.1"/>
    <property type="molecule type" value="Genomic_DNA"/>
</dbReference>
<protein>
    <submittedName>
        <fullName evidence="1">Uncharacterized protein</fullName>
    </submittedName>
</protein>
<dbReference type="RefSeq" id="WP_171469897.1">
    <property type="nucleotide sequence ID" value="NZ_CP053452.2"/>
</dbReference>
<name>A0A6M5YKD1_9BACT</name>
<proteinExistence type="predicted"/>
<accession>A0A6M5YKD1</accession>
<evidence type="ECO:0000313" key="2">
    <source>
        <dbReference type="Proteomes" id="UP000503447"/>
    </source>
</evidence>